<name>A0ABR1JTU4_9AGAR</name>
<comment type="subcellular location">
    <subcellularLocation>
        <location evidence="1">Cell membrane</location>
        <topology evidence="1">Lipid-anchor</topology>
        <topology evidence="1">GPI-anchor</topology>
    </subcellularLocation>
</comment>
<keyword evidence="6" id="KW-0325">Glycoprotein</keyword>
<evidence type="ECO:0000313" key="11">
    <source>
        <dbReference type="EMBL" id="KAK7465787.1"/>
    </source>
</evidence>
<evidence type="ECO:0000256" key="2">
    <source>
        <dbReference type="ARBA" id="ARBA00022475"/>
    </source>
</evidence>
<keyword evidence="5" id="KW-0472">Membrane</keyword>
<evidence type="ECO:0000256" key="3">
    <source>
        <dbReference type="ARBA" id="ARBA00022622"/>
    </source>
</evidence>
<dbReference type="InterPro" id="IPR046936">
    <property type="entry name" value="BIM1-like"/>
</dbReference>
<dbReference type="Proteomes" id="UP001498398">
    <property type="component" value="Unassembled WGS sequence"/>
</dbReference>
<proteinExistence type="predicted"/>
<feature type="signal peptide" evidence="8">
    <location>
        <begin position="1"/>
        <end position="18"/>
    </location>
</feature>
<keyword evidence="3" id="KW-0336">GPI-anchor</keyword>
<organism evidence="11 12">
    <name type="scientific">Marasmiellus scandens</name>
    <dbReference type="NCBI Taxonomy" id="2682957"/>
    <lineage>
        <taxon>Eukaryota</taxon>
        <taxon>Fungi</taxon>
        <taxon>Dikarya</taxon>
        <taxon>Basidiomycota</taxon>
        <taxon>Agaricomycotina</taxon>
        <taxon>Agaricomycetes</taxon>
        <taxon>Agaricomycetidae</taxon>
        <taxon>Agaricales</taxon>
        <taxon>Marasmiineae</taxon>
        <taxon>Omphalotaceae</taxon>
        <taxon>Marasmiellus</taxon>
    </lineage>
</organism>
<comment type="caution">
    <text evidence="11">The sequence shown here is derived from an EMBL/GenBank/DDBJ whole genome shotgun (WGS) entry which is preliminary data.</text>
</comment>
<evidence type="ECO:0000256" key="6">
    <source>
        <dbReference type="ARBA" id="ARBA00023180"/>
    </source>
</evidence>
<evidence type="ECO:0000256" key="7">
    <source>
        <dbReference type="ARBA" id="ARBA00023288"/>
    </source>
</evidence>
<accession>A0ABR1JTU4</accession>
<reference evidence="11 12" key="1">
    <citation type="submission" date="2024-01" db="EMBL/GenBank/DDBJ databases">
        <title>A draft genome for the cacao thread blight pathogen Marasmiellus scandens.</title>
        <authorList>
            <person name="Baruah I.K."/>
            <person name="Leung J."/>
            <person name="Bukari Y."/>
            <person name="Amoako-Attah I."/>
            <person name="Meinhardt L.W."/>
            <person name="Bailey B.A."/>
            <person name="Cohen S.P."/>
        </authorList>
    </citation>
    <scope>NUCLEOTIDE SEQUENCE [LARGE SCALE GENOMIC DNA]</scope>
    <source>
        <strain evidence="11 12">GH-19</strain>
    </source>
</reference>
<evidence type="ECO:0000313" key="12">
    <source>
        <dbReference type="Proteomes" id="UP001498398"/>
    </source>
</evidence>
<protein>
    <recommendedName>
        <fullName evidence="9">Copper acquisition factor BIM1-like domain-containing protein</fullName>
    </recommendedName>
</protein>
<dbReference type="PANTHER" id="PTHR34992">
    <property type="entry name" value="HYPHAL ANASTAMOSIS-7 PROTEIN"/>
    <property type="match status" value="1"/>
</dbReference>
<feature type="chain" id="PRO_5045031521" description="Copper acquisition factor BIM1-like domain-containing protein" evidence="8">
    <location>
        <begin position="19"/>
        <end position="191"/>
    </location>
</feature>
<keyword evidence="2" id="KW-1003">Cell membrane</keyword>
<evidence type="ECO:0000256" key="4">
    <source>
        <dbReference type="ARBA" id="ARBA00022729"/>
    </source>
</evidence>
<feature type="domain" description="Copper acquisition factor BIM1-like" evidence="9">
    <location>
        <begin position="18"/>
        <end position="163"/>
    </location>
</feature>
<dbReference type="Pfam" id="PF20238">
    <property type="entry name" value="BIM1-like_dom"/>
    <property type="match status" value="1"/>
</dbReference>
<sequence length="191" mass="20267">MRSFTALSLLGCVSIAAAHFQLQFPDPRGVFDEDNEPNFCDGYNTPASNRTQFPLSGGFYSLNSEHPTWSVAALISNSSDPQNFDNFELATQFAQLNGEGVFCLPLNFSTSANATAMNLKAGDNVTIQIQFSGGDGDLFQCADLTLSNDTSLLQNTACSNATDSDTGAAEKPGLNFALSLLGALGLTLNFL</sequence>
<evidence type="ECO:0000256" key="1">
    <source>
        <dbReference type="ARBA" id="ARBA00004609"/>
    </source>
</evidence>
<dbReference type="EMBL" id="JBANRG010000009">
    <property type="protein sequence ID" value="KAK7463822.1"/>
    <property type="molecule type" value="Genomic_DNA"/>
</dbReference>
<evidence type="ECO:0000256" key="8">
    <source>
        <dbReference type="SAM" id="SignalP"/>
    </source>
</evidence>
<evidence type="ECO:0000313" key="10">
    <source>
        <dbReference type="EMBL" id="KAK7463822.1"/>
    </source>
</evidence>
<keyword evidence="4 8" id="KW-0732">Signal</keyword>
<dbReference type="InterPro" id="IPR046530">
    <property type="entry name" value="BIM1-like_dom"/>
</dbReference>
<dbReference type="EMBL" id="JBANRG010000006">
    <property type="protein sequence ID" value="KAK7465787.1"/>
    <property type="molecule type" value="Genomic_DNA"/>
</dbReference>
<evidence type="ECO:0000259" key="9">
    <source>
        <dbReference type="Pfam" id="PF20238"/>
    </source>
</evidence>
<keyword evidence="12" id="KW-1185">Reference proteome</keyword>
<evidence type="ECO:0000256" key="5">
    <source>
        <dbReference type="ARBA" id="ARBA00023136"/>
    </source>
</evidence>
<dbReference type="CDD" id="cd21176">
    <property type="entry name" value="LPMO_auxiliary-like"/>
    <property type="match status" value="1"/>
</dbReference>
<gene>
    <name evidence="11" type="ORF">VKT23_005759</name>
    <name evidence="10" type="ORF">VKT23_007159</name>
</gene>
<keyword evidence="7" id="KW-0449">Lipoprotein</keyword>